<dbReference type="PIRSF" id="PIRSF002741">
    <property type="entry name" value="MppA"/>
    <property type="match status" value="1"/>
</dbReference>
<dbReference type="Gene3D" id="3.40.190.10">
    <property type="entry name" value="Periplasmic binding protein-like II"/>
    <property type="match status" value="1"/>
</dbReference>
<evidence type="ECO:0000256" key="3">
    <source>
        <dbReference type="ARBA" id="ARBA00022729"/>
    </source>
</evidence>
<dbReference type="PANTHER" id="PTHR30290:SF9">
    <property type="entry name" value="OLIGOPEPTIDE-BINDING PROTEIN APPA"/>
    <property type="match status" value="1"/>
</dbReference>
<dbReference type="CDD" id="cd08493">
    <property type="entry name" value="PBP2_DppA_like"/>
    <property type="match status" value="1"/>
</dbReference>
<evidence type="ECO:0000259" key="5">
    <source>
        <dbReference type="Pfam" id="PF00496"/>
    </source>
</evidence>
<dbReference type="Pfam" id="PF00496">
    <property type="entry name" value="SBP_bac_5"/>
    <property type="match status" value="1"/>
</dbReference>
<evidence type="ECO:0000256" key="1">
    <source>
        <dbReference type="ARBA" id="ARBA00005695"/>
    </source>
</evidence>
<comment type="similarity">
    <text evidence="1">Belongs to the bacterial solute-binding protein 5 family.</text>
</comment>
<dbReference type="Gene3D" id="3.10.105.10">
    <property type="entry name" value="Dipeptide-binding Protein, Domain 3"/>
    <property type="match status" value="1"/>
</dbReference>
<gene>
    <name evidence="6" type="ORF">ENW00_07220</name>
</gene>
<keyword evidence="3 4" id="KW-0732">Signal</keyword>
<organism evidence="6">
    <name type="scientific">Dictyoglomus thermophilum</name>
    <dbReference type="NCBI Taxonomy" id="14"/>
    <lineage>
        <taxon>Bacteria</taxon>
        <taxon>Pseudomonadati</taxon>
        <taxon>Dictyoglomota</taxon>
        <taxon>Dictyoglomia</taxon>
        <taxon>Dictyoglomales</taxon>
        <taxon>Dictyoglomaceae</taxon>
        <taxon>Dictyoglomus</taxon>
    </lineage>
</organism>
<feature type="domain" description="Solute-binding protein family 5" evidence="5">
    <location>
        <begin position="71"/>
        <end position="439"/>
    </location>
</feature>
<dbReference type="InterPro" id="IPR039424">
    <property type="entry name" value="SBP_5"/>
</dbReference>
<dbReference type="GO" id="GO:1904680">
    <property type="term" value="F:peptide transmembrane transporter activity"/>
    <property type="evidence" value="ECO:0007669"/>
    <property type="project" value="TreeGrafter"/>
</dbReference>
<feature type="signal peptide" evidence="4">
    <location>
        <begin position="1"/>
        <end position="20"/>
    </location>
</feature>
<proteinExistence type="inferred from homology"/>
<dbReference type="AlphaFoldDB" id="A0A7C3RKR4"/>
<dbReference type="EMBL" id="DTIN01000027">
    <property type="protein sequence ID" value="HFX13920.1"/>
    <property type="molecule type" value="Genomic_DNA"/>
</dbReference>
<dbReference type="InterPro" id="IPR023765">
    <property type="entry name" value="SBP_5_CS"/>
</dbReference>
<protein>
    <submittedName>
        <fullName evidence="6">ABC transporter substrate-binding protein</fullName>
    </submittedName>
</protein>
<evidence type="ECO:0000256" key="4">
    <source>
        <dbReference type="SAM" id="SignalP"/>
    </source>
</evidence>
<evidence type="ECO:0000256" key="2">
    <source>
        <dbReference type="ARBA" id="ARBA00022448"/>
    </source>
</evidence>
<dbReference type="GO" id="GO:0015833">
    <property type="term" value="P:peptide transport"/>
    <property type="evidence" value="ECO:0007669"/>
    <property type="project" value="TreeGrafter"/>
</dbReference>
<dbReference type="GO" id="GO:0043190">
    <property type="term" value="C:ATP-binding cassette (ABC) transporter complex"/>
    <property type="evidence" value="ECO:0007669"/>
    <property type="project" value="InterPro"/>
</dbReference>
<sequence length="525" mass="59604">MRKFLVLFLCLMLFVNFANSQTPKKGGTLVFGRGGDSVKLDPINVTDGESLRVTHQIFDTLVKYKPENTEILPSLAIKWTVSKDQKTWTFTLRKNIKFHDGTDFDAYAVKFNFDRWMDPKNPYHIGGEFEYWGYMFGGFPGIVKTVSVVDKYTVKITLTKPLAPFLSNLAMPCFAIASPTAIKKYKEDFFKNPVGTGPFKFVSWSKGDKIVLSANKNYWDGAPYIDKIIFRSIPDNSARFMELEAGTVDIIDGLNPEDVERVKLNKNLQLFVRPSLNVGYLAMNMDKKPFNDLRVRLAINYAIDKKAIVDAFYPKGLAIVAKNPIPPTLWGYNDKIQDYPYDPEKAKKLLAEAGYPNGFKTTLWAMPVNRPYNPQPMKIAEAVQSYLKAVGIDAEIVTYDWGTYLQKTENGEHDMAFLGWTGDNGDPDNFFYVLLDKDNAVKGSSGNIAFYRSDELHEILIKAQTISGQKERAKLYEKACEIVHRDAPWVIIAHTMPPLAGKKNVKNYIPHPTGSEPLYRVWKEQ</sequence>
<evidence type="ECO:0000313" key="6">
    <source>
        <dbReference type="EMBL" id="HFX13920.1"/>
    </source>
</evidence>
<dbReference type="SUPFAM" id="SSF53850">
    <property type="entry name" value="Periplasmic binding protein-like II"/>
    <property type="match status" value="1"/>
</dbReference>
<dbReference type="PANTHER" id="PTHR30290">
    <property type="entry name" value="PERIPLASMIC BINDING COMPONENT OF ABC TRANSPORTER"/>
    <property type="match status" value="1"/>
</dbReference>
<comment type="caution">
    <text evidence="6">The sequence shown here is derived from an EMBL/GenBank/DDBJ whole genome shotgun (WGS) entry which is preliminary data.</text>
</comment>
<name>A0A7C3RKR4_DICTH</name>
<dbReference type="InterPro" id="IPR030678">
    <property type="entry name" value="Peptide/Ni-bd"/>
</dbReference>
<keyword evidence="2" id="KW-0813">Transport</keyword>
<dbReference type="FunFam" id="3.10.105.10:FF:000002">
    <property type="entry name" value="Dipeptide ABC transporter, substrate-binding protein"/>
    <property type="match status" value="1"/>
</dbReference>
<dbReference type="GO" id="GO:0030288">
    <property type="term" value="C:outer membrane-bounded periplasmic space"/>
    <property type="evidence" value="ECO:0007669"/>
    <property type="project" value="UniProtKB-ARBA"/>
</dbReference>
<feature type="chain" id="PRO_5027959885" evidence="4">
    <location>
        <begin position="21"/>
        <end position="525"/>
    </location>
</feature>
<reference evidence="6" key="1">
    <citation type="journal article" date="2020" name="mSystems">
        <title>Genome- and Community-Level Interaction Insights into Carbon Utilization and Element Cycling Functions of Hydrothermarchaeota in Hydrothermal Sediment.</title>
        <authorList>
            <person name="Zhou Z."/>
            <person name="Liu Y."/>
            <person name="Xu W."/>
            <person name="Pan J."/>
            <person name="Luo Z.H."/>
            <person name="Li M."/>
        </authorList>
    </citation>
    <scope>NUCLEOTIDE SEQUENCE [LARGE SCALE GENOMIC DNA]</scope>
    <source>
        <strain evidence="6">SpSt-81</strain>
    </source>
</reference>
<dbReference type="InterPro" id="IPR000914">
    <property type="entry name" value="SBP_5_dom"/>
</dbReference>
<accession>A0A7C3RKR4</accession>
<dbReference type="PROSITE" id="PS01040">
    <property type="entry name" value="SBP_BACTERIAL_5"/>
    <property type="match status" value="1"/>
</dbReference>
<dbReference type="Gene3D" id="3.90.76.10">
    <property type="entry name" value="Dipeptide-binding Protein, Domain 1"/>
    <property type="match status" value="1"/>
</dbReference>